<protein>
    <submittedName>
        <fullName evidence="5">Helix-turn-helix domain containing protein</fullName>
    </submittedName>
</protein>
<sequence>MKYSYEFKKNCIELYKQGKWADTPRGINKYYFRNYIRRWNNLVETHGIEILKHKSHNNSFSVEDKYNSVLEVVKGKSTYQVSIELGISEGNIQNWINNYKIYGYNGLVNKKKGRKSKNTTMKKTNIHKPKKLNESEREELIRLRAENEYIKAENEIIKKEIALREKNYAAQLKAKKQRLSKNSKKKATD</sequence>
<comment type="similarity">
    <text evidence="1">Belongs to the IS150/IS1296 orfA family.</text>
</comment>
<dbReference type="InterPro" id="IPR052057">
    <property type="entry name" value="IS150/IS1296_orfA-like"/>
</dbReference>
<dbReference type="EMBL" id="JABVBA010000001">
    <property type="protein sequence ID" value="NVF10683.1"/>
    <property type="molecule type" value="Genomic_DNA"/>
</dbReference>
<dbReference type="InterPro" id="IPR055247">
    <property type="entry name" value="InsJ-like_HTH"/>
</dbReference>
<dbReference type="PANTHER" id="PTHR33795">
    <property type="entry name" value="INSERTION ELEMENT IS150 PROTEIN INSJ"/>
    <property type="match status" value="1"/>
</dbReference>
<evidence type="ECO:0000256" key="2">
    <source>
        <dbReference type="SAM" id="Coils"/>
    </source>
</evidence>
<feature type="region of interest" description="Disordered" evidence="3">
    <location>
        <begin position="113"/>
        <end position="133"/>
    </location>
</feature>
<feature type="domain" description="Insertion element IS150 protein InsJ-like helix-turn-helix" evidence="4">
    <location>
        <begin position="67"/>
        <end position="115"/>
    </location>
</feature>
<evidence type="ECO:0000259" key="4">
    <source>
        <dbReference type="Pfam" id="PF13518"/>
    </source>
</evidence>
<reference evidence="5 6" key="1">
    <citation type="submission" date="2020-06" db="EMBL/GenBank/DDBJ databases">
        <title>Anaerococcus sp. nov., isolated form swine feces.</title>
        <authorList>
            <person name="Yu S."/>
        </authorList>
    </citation>
    <scope>NUCLEOTIDE SEQUENCE [LARGE SCALE GENOMIC DNA]</scope>
    <source>
        <strain evidence="5 6">AGMB00486</strain>
    </source>
</reference>
<accession>A0ABX2N7L9</accession>
<evidence type="ECO:0000313" key="5">
    <source>
        <dbReference type="EMBL" id="NVF10683.1"/>
    </source>
</evidence>
<evidence type="ECO:0000313" key="6">
    <source>
        <dbReference type="Proteomes" id="UP000540919"/>
    </source>
</evidence>
<dbReference type="Pfam" id="PF13518">
    <property type="entry name" value="HTH_28"/>
    <property type="match status" value="1"/>
</dbReference>
<keyword evidence="2" id="KW-0175">Coiled coil</keyword>
<comment type="caution">
    <text evidence="5">The sequence shown here is derived from an EMBL/GenBank/DDBJ whole genome shotgun (WGS) entry which is preliminary data.</text>
</comment>
<dbReference type="PANTHER" id="PTHR33795:SF1">
    <property type="entry name" value="INSERTION ELEMENT IS150 PROTEIN INSJ"/>
    <property type="match status" value="1"/>
</dbReference>
<keyword evidence="6" id="KW-1185">Reference proteome</keyword>
<feature type="coiled-coil region" evidence="2">
    <location>
        <begin position="133"/>
        <end position="162"/>
    </location>
</feature>
<organism evidence="5 6">
    <name type="scientific">Anaerococcus faecalis</name>
    <dbReference type="NCBI Taxonomy" id="2742993"/>
    <lineage>
        <taxon>Bacteria</taxon>
        <taxon>Bacillati</taxon>
        <taxon>Bacillota</taxon>
        <taxon>Tissierellia</taxon>
        <taxon>Tissierellales</taxon>
        <taxon>Peptoniphilaceae</taxon>
        <taxon>Anaerococcus</taxon>
    </lineage>
</organism>
<gene>
    <name evidence="5" type="ORF">HV819_01450</name>
</gene>
<dbReference type="InterPro" id="IPR009057">
    <property type="entry name" value="Homeodomain-like_sf"/>
</dbReference>
<dbReference type="Proteomes" id="UP000540919">
    <property type="component" value="Unassembled WGS sequence"/>
</dbReference>
<dbReference type="SUPFAM" id="SSF46689">
    <property type="entry name" value="Homeodomain-like"/>
    <property type="match status" value="1"/>
</dbReference>
<evidence type="ECO:0000256" key="1">
    <source>
        <dbReference type="ARBA" id="ARBA00038232"/>
    </source>
</evidence>
<dbReference type="RefSeq" id="WP_176269338.1">
    <property type="nucleotide sequence ID" value="NZ_JABVBA010000001.1"/>
</dbReference>
<name>A0ABX2N7L9_9FIRM</name>
<proteinExistence type="inferred from homology"/>
<evidence type="ECO:0000256" key="3">
    <source>
        <dbReference type="SAM" id="MobiDB-lite"/>
    </source>
</evidence>